<dbReference type="GO" id="GO:0006417">
    <property type="term" value="P:regulation of translation"/>
    <property type="evidence" value="ECO:0007669"/>
    <property type="project" value="UniProtKB-KW"/>
</dbReference>
<keyword evidence="3" id="KW-0810">Translation regulation</keyword>
<evidence type="ECO:0000313" key="4">
    <source>
        <dbReference type="EMBL" id="VAX16517.1"/>
    </source>
</evidence>
<accession>A0A3B1CIB5</accession>
<keyword evidence="2" id="KW-1005">Bacterial flagellum biogenesis</keyword>
<keyword evidence="4" id="KW-0969">Cilium</keyword>
<dbReference type="EMBL" id="UOGC01000030">
    <property type="protein sequence ID" value="VAX16517.1"/>
    <property type="molecule type" value="Genomic_DNA"/>
</dbReference>
<keyword evidence="4" id="KW-0966">Cell projection</keyword>
<dbReference type="Gene3D" id="2.30.290.10">
    <property type="entry name" value="BH3618-like"/>
    <property type="match status" value="1"/>
</dbReference>
<proteinExistence type="inferred from homology"/>
<dbReference type="AlphaFoldDB" id="A0A3B1CIB5"/>
<evidence type="ECO:0000256" key="2">
    <source>
        <dbReference type="ARBA" id="ARBA00022795"/>
    </source>
</evidence>
<dbReference type="InterPro" id="IPR024046">
    <property type="entry name" value="Flagellar_assmbl_FliW_dom_sf"/>
</dbReference>
<dbReference type="InterPro" id="IPR003775">
    <property type="entry name" value="Flagellar_assembly_factor_FliW"/>
</dbReference>
<reference evidence="4" key="1">
    <citation type="submission" date="2018-06" db="EMBL/GenBank/DDBJ databases">
        <authorList>
            <person name="Zhirakovskaya E."/>
        </authorList>
    </citation>
    <scope>NUCLEOTIDE SEQUENCE</scope>
</reference>
<dbReference type="HAMAP" id="MF_01185">
    <property type="entry name" value="FliW"/>
    <property type="match status" value="1"/>
</dbReference>
<dbReference type="Pfam" id="PF02623">
    <property type="entry name" value="FliW"/>
    <property type="match status" value="1"/>
</dbReference>
<keyword evidence="4" id="KW-0282">Flagellum</keyword>
<dbReference type="PANTHER" id="PTHR39190">
    <property type="entry name" value="FLAGELLAR ASSEMBLY FACTOR FLIW"/>
    <property type="match status" value="1"/>
</dbReference>
<evidence type="ECO:0000256" key="1">
    <source>
        <dbReference type="ARBA" id="ARBA00022490"/>
    </source>
</evidence>
<dbReference type="GO" id="GO:0044780">
    <property type="term" value="P:bacterial-type flagellum assembly"/>
    <property type="evidence" value="ECO:0007669"/>
    <property type="project" value="InterPro"/>
</dbReference>
<keyword evidence="1" id="KW-0963">Cytoplasm</keyword>
<dbReference type="PANTHER" id="PTHR39190:SF1">
    <property type="entry name" value="FLAGELLAR ASSEMBLY FACTOR FLIW"/>
    <property type="match status" value="1"/>
</dbReference>
<evidence type="ECO:0000256" key="3">
    <source>
        <dbReference type="ARBA" id="ARBA00022845"/>
    </source>
</evidence>
<organism evidence="4">
    <name type="scientific">hydrothermal vent metagenome</name>
    <dbReference type="NCBI Taxonomy" id="652676"/>
    <lineage>
        <taxon>unclassified sequences</taxon>
        <taxon>metagenomes</taxon>
        <taxon>ecological metagenomes</taxon>
    </lineage>
</organism>
<name>A0A3B1CIB5_9ZZZZ</name>
<dbReference type="SUPFAM" id="SSF141457">
    <property type="entry name" value="BH3618-like"/>
    <property type="match status" value="1"/>
</dbReference>
<protein>
    <submittedName>
        <fullName evidence="4">Flagellar assembly factor FliW</fullName>
    </submittedName>
</protein>
<gene>
    <name evidence="4" type="ORF">MNBD_NITROSPINAE01-1453</name>
</gene>
<sequence>MKIMTARLGEVKIDTANIITFPDGIIGFPDFKRYVELHFLEDSPIRLLQAVDTPDLGFFIVDPRLFVPEYIIDISQEEVKNLNADTVEDLEVKTIVTIPENPFEMTANLQGPLVISRKTKLARQIVNSNQKYNTRHKVLHGSHTVGVSK</sequence>